<accession>A0AAV5V4L9</accession>
<feature type="non-terminal residue" evidence="3">
    <location>
        <position position="150"/>
    </location>
</feature>
<feature type="transmembrane region" description="Helical" evidence="1">
    <location>
        <begin position="52"/>
        <end position="72"/>
    </location>
</feature>
<proteinExistence type="predicted"/>
<feature type="transmembrane region" description="Helical" evidence="1">
    <location>
        <begin position="101"/>
        <end position="125"/>
    </location>
</feature>
<dbReference type="EMBL" id="BTSY01000002">
    <property type="protein sequence ID" value="GMT14536.1"/>
    <property type="molecule type" value="Genomic_DNA"/>
</dbReference>
<feature type="non-terminal residue" evidence="3">
    <location>
        <position position="1"/>
    </location>
</feature>
<evidence type="ECO:0000313" key="2">
    <source>
        <dbReference type="EMBL" id="GMT12665.1"/>
    </source>
</evidence>
<evidence type="ECO:0008006" key="5">
    <source>
        <dbReference type="Google" id="ProtNLM"/>
    </source>
</evidence>
<protein>
    <recommendedName>
        <fullName evidence="5">G protein-coupled receptor</fullName>
    </recommendedName>
</protein>
<dbReference type="Proteomes" id="UP001432322">
    <property type="component" value="Unassembled WGS sequence"/>
</dbReference>
<evidence type="ECO:0000313" key="3">
    <source>
        <dbReference type="EMBL" id="GMT14536.1"/>
    </source>
</evidence>
<feature type="transmembrane region" description="Helical" evidence="1">
    <location>
        <begin position="6"/>
        <end position="31"/>
    </location>
</feature>
<dbReference type="Gene3D" id="1.20.1070.10">
    <property type="entry name" value="Rhodopsin 7-helix transmembrane proteins"/>
    <property type="match status" value="1"/>
</dbReference>
<dbReference type="AlphaFoldDB" id="A0AAV5V4L9"/>
<organism evidence="3 4">
    <name type="scientific">Pristionchus fissidentatus</name>
    <dbReference type="NCBI Taxonomy" id="1538716"/>
    <lineage>
        <taxon>Eukaryota</taxon>
        <taxon>Metazoa</taxon>
        <taxon>Ecdysozoa</taxon>
        <taxon>Nematoda</taxon>
        <taxon>Chromadorea</taxon>
        <taxon>Rhabditida</taxon>
        <taxon>Rhabditina</taxon>
        <taxon>Diplogasteromorpha</taxon>
        <taxon>Diplogasteroidea</taxon>
        <taxon>Neodiplogasteridae</taxon>
        <taxon>Pristionchus</taxon>
    </lineage>
</organism>
<keyword evidence="1" id="KW-1133">Transmembrane helix</keyword>
<sequence>QENAEWIARFVVFQASPLCVLGVFFHSIIGLNRLTAMLFTMHHRTIWTARTIKTLHFIGWIFAFICSLPLIWPVRGNFQYVNSPFGERGISFIILTGRENILYQGMAVIFGSLLELIILITYFVIALNARKYKACTAIVFRTTIASMLMC</sequence>
<keyword evidence="4" id="KW-1185">Reference proteome</keyword>
<keyword evidence="1" id="KW-0812">Transmembrane</keyword>
<name>A0AAV5V4L9_9BILA</name>
<dbReference type="SUPFAM" id="SSF81321">
    <property type="entry name" value="Family A G protein-coupled receptor-like"/>
    <property type="match status" value="1"/>
</dbReference>
<comment type="caution">
    <text evidence="3">The sequence shown here is derived from an EMBL/GenBank/DDBJ whole genome shotgun (WGS) entry which is preliminary data.</text>
</comment>
<evidence type="ECO:0000313" key="4">
    <source>
        <dbReference type="Proteomes" id="UP001432322"/>
    </source>
</evidence>
<dbReference type="EMBL" id="BTSY01000002">
    <property type="protein sequence ID" value="GMT12665.1"/>
    <property type="molecule type" value="Genomic_DNA"/>
</dbReference>
<gene>
    <name evidence="2" type="ORF">PFISCL1PPCAC_3962</name>
    <name evidence="3" type="ORF">PFISCL1PPCAC_5833</name>
</gene>
<evidence type="ECO:0000256" key="1">
    <source>
        <dbReference type="SAM" id="Phobius"/>
    </source>
</evidence>
<reference evidence="3" key="1">
    <citation type="submission" date="2023-10" db="EMBL/GenBank/DDBJ databases">
        <title>Genome assembly of Pristionchus species.</title>
        <authorList>
            <person name="Yoshida K."/>
            <person name="Sommer R.J."/>
        </authorList>
    </citation>
    <scope>NUCLEOTIDE SEQUENCE</scope>
    <source>
        <strain evidence="3">RS5133</strain>
    </source>
</reference>
<keyword evidence="1" id="KW-0472">Membrane</keyword>